<evidence type="ECO:0000313" key="3">
    <source>
        <dbReference type="Proteomes" id="UP000531594"/>
    </source>
</evidence>
<protein>
    <submittedName>
        <fullName evidence="2">Putative RNA-binding Zn ribbon-like protein</fullName>
    </submittedName>
</protein>
<evidence type="ECO:0000313" key="2">
    <source>
        <dbReference type="EMBL" id="MBB6447989.1"/>
    </source>
</evidence>
<gene>
    <name evidence="2" type="ORF">HNR53_004715</name>
</gene>
<dbReference type="Proteomes" id="UP000531594">
    <property type="component" value="Unassembled WGS sequence"/>
</dbReference>
<dbReference type="Pfam" id="PF11706">
    <property type="entry name" value="zf-CGNR"/>
    <property type="match status" value="1"/>
</dbReference>
<dbReference type="InterPro" id="IPR010852">
    <property type="entry name" value="ABATE"/>
</dbReference>
<keyword evidence="3" id="KW-1185">Reference proteome</keyword>
<dbReference type="PANTHER" id="PTHR35525">
    <property type="entry name" value="BLL6575 PROTEIN"/>
    <property type="match status" value="1"/>
</dbReference>
<dbReference type="RefSeq" id="WP_184530435.1">
    <property type="nucleotide sequence ID" value="NZ_JACHGK010000039.1"/>
</dbReference>
<reference evidence="2 3" key="1">
    <citation type="submission" date="2020-08" db="EMBL/GenBank/DDBJ databases">
        <title>Genomic Encyclopedia of Type Strains, Phase IV (KMG-IV): sequencing the most valuable type-strain genomes for metagenomic binning, comparative biology and taxonomic classification.</title>
        <authorList>
            <person name="Goeker M."/>
        </authorList>
    </citation>
    <scope>NUCLEOTIDE SEQUENCE [LARGE SCALE GENOMIC DNA]</scope>
    <source>
        <strain evidence="2 3">DSM 5391</strain>
    </source>
</reference>
<evidence type="ECO:0000259" key="1">
    <source>
        <dbReference type="Pfam" id="PF11706"/>
    </source>
</evidence>
<dbReference type="Pfam" id="PF07336">
    <property type="entry name" value="ABATE"/>
    <property type="match status" value="1"/>
</dbReference>
<dbReference type="SUPFAM" id="SSF160904">
    <property type="entry name" value="Jann2411-like"/>
    <property type="match status" value="1"/>
</dbReference>
<accession>A0A7X0LZ09</accession>
<name>A0A7X0LZ09_9BACI</name>
<sequence>MSSSNQFPLISGHLSLDLVNTEVVRRGVRHNLLTSKDDLIEWIKAMQENDSLIPEHFSSETEEWLEQALDRVLNLRAFLREGFERVTDGYQLSNDWLAHLEKLIAKAPFLYRIIGGKLVEIPIGEPLDRLISLIALDALNLYATGELGTMKRCANPDCVLLFMDSSGRRKWCSMQICGNRKKVARFQNRSGKKEP</sequence>
<proteinExistence type="predicted"/>
<dbReference type="InterPro" id="IPR023286">
    <property type="entry name" value="ABATE_dom_sf"/>
</dbReference>
<dbReference type="AlphaFoldDB" id="A0A7X0LZ09"/>
<dbReference type="EMBL" id="JACHGK010000039">
    <property type="protein sequence ID" value="MBB6447989.1"/>
    <property type="molecule type" value="Genomic_DNA"/>
</dbReference>
<dbReference type="InterPro" id="IPR021005">
    <property type="entry name" value="Znf_CGNR"/>
</dbReference>
<feature type="domain" description="Zinc finger CGNR" evidence="1">
    <location>
        <begin position="150"/>
        <end position="189"/>
    </location>
</feature>
<dbReference type="PANTHER" id="PTHR35525:SF3">
    <property type="entry name" value="BLL6575 PROTEIN"/>
    <property type="match status" value="1"/>
</dbReference>
<organism evidence="2 3">
    <name type="scientific">Bacillus benzoevorans</name>
    <dbReference type="NCBI Taxonomy" id="1456"/>
    <lineage>
        <taxon>Bacteria</taxon>
        <taxon>Bacillati</taxon>
        <taxon>Bacillota</taxon>
        <taxon>Bacilli</taxon>
        <taxon>Bacillales</taxon>
        <taxon>Bacillaceae</taxon>
        <taxon>Bacillus</taxon>
    </lineage>
</organism>
<comment type="caution">
    <text evidence="2">The sequence shown here is derived from an EMBL/GenBank/DDBJ whole genome shotgun (WGS) entry which is preliminary data.</text>
</comment>
<dbReference type="Gene3D" id="1.10.3300.10">
    <property type="entry name" value="Jann2411-like domain"/>
    <property type="match status" value="1"/>
</dbReference>